<dbReference type="GO" id="GO:0032259">
    <property type="term" value="P:methylation"/>
    <property type="evidence" value="ECO:0007669"/>
    <property type="project" value="UniProtKB-KW"/>
</dbReference>
<keyword evidence="5" id="KW-1185">Reference proteome</keyword>
<keyword evidence="3" id="KW-0949">S-adenosyl-L-methionine</keyword>
<dbReference type="Gene3D" id="6.10.140.2220">
    <property type="match status" value="1"/>
</dbReference>
<dbReference type="SUPFAM" id="SSF48452">
    <property type="entry name" value="TPR-like"/>
    <property type="match status" value="1"/>
</dbReference>
<dbReference type="Gene3D" id="2.170.270.10">
    <property type="entry name" value="SET domain"/>
    <property type="match status" value="1"/>
</dbReference>
<dbReference type="PANTHER" id="PTHR46165:SF2">
    <property type="entry name" value="SET AND MYND DOMAIN-CONTAINING PROTEIN 4"/>
    <property type="match status" value="1"/>
</dbReference>
<dbReference type="Proteomes" id="UP000316759">
    <property type="component" value="Unassembled WGS sequence"/>
</dbReference>
<dbReference type="GO" id="GO:0008168">
    <property type="term" value="F:methyltransferase activity"/>
    <property type="evidence" value="ECO:0007669"/>
    <property type="project" value="UniProtKB-KW"/>
</dbReference>
<dbReference type="GO" id="GO:0005737">
    <property type="term" value="C:cytoplasm"/>
    <property type="evidence" value="ECO:0007669"/>
    <property type="project" value="TreeGrafter"/>
</dbReference>
<name>A0A504YD48_FASGI</name>
<evidence type="ECO:0000313" key="5">
    <source>
        <dbReference type="Proteomes" id="UP000316759"/>
    </source>
</evidence>
<dbReference type="OrthoDB" id="5945798at2759"/>
<keyword evidence="1" id="KW-0489">Methyltransferase</keyword>
<dbReference type="InterPro" id="IPR046341">
    <property type="entry name" value="SET_dom_sf"/>
</dbReference>
<dbReference type="STRING" id="46835.A0A504YD48"/>
<sequence>SLLVKCDKPSLCGSLSSTLREAGNTAWREGDAKRALVAYNKALMTAVDDEQKAFVYANRSLVLASLCMHSSALKDTERALQVIFSPCSIKFNYKELLARRSQYLSLAIDRVQEAYDEFLLAAKKMEGMGLQSDTLKKQIQEGLRKCEKILESKMTIKPPNSSMVPIKYLHISTAAETQVSLNDQREDKNAQSLSFEVNYGGNDVGWQLVASKAIRPGELITVEKPYARYLHLSCATSHCFQCFRRTVDPVPCRRCAYVS</sequence>
<evidence type="ECO:0000256" key="1">
    <source>
        <dbReference type="ARBA" id="ARBA00022603"/>
    </source>
</evidence>
<dbReference type="InterPro" id="IPR011990">
    <property type="entry name" value="TPR-like_helical_dom_sf"/>
</dbReference>
<dbReference type="Gene3D" id="1.25.40.10">
    <property type="entry name" value="Tetratricopeptide repeat domain"/>
    <property type="match status" value="1"/>
</dbReference>
<proteinExistence type="predicted"/>
<reference evidence="4 5" key="1">
    <citation type="submission" date="2019-04" db="EMBL/GenBank/DDBJ databases">
        <title>Annotation for the trematode Fasciola gigantica.</title>
        <authorList>
            <person name="Choi Y.-J."/>
        </authorList>
    </citation>
    <scope>NUCLEOTIDE SEQUENCE [LARGE SCALE GENOMIC DNA]</scope>
    <source>
        <strain evidence="4">Uganda_cow_1</strain>
    </source>
</reference>
<organism evidence="4 5">
    <name type="scientific">Fasciola gigantica</name>
    <name type="common">Giant liver fluke</name>
    <dbReference type="NCBI Taxonomy" id="46835"/>
    <lineage>
        <taxon>Eukaryota</taxon>
        <taxon>Metazoa</taxon>
        <taxon>Spiralia</taxon>
        <taxon>Lophotrochozoa</taxon>
        <taxon>Platyhelminthes</taxon>
        <taxon>Trematoda</taxon>
        <taxon>Digenea</taxon>
        <taxon>Plagiorchiida</taxon>
        <taxon>Echinostomata</taxon>
        <taxon>Echinostomatoidea</taxon>
        <taxon>Fasciolidae</taxon>
        <taxon>Fasciola</taxon>
    </lineage>
</organism>
<evidence type="ECO:0000256" key="2">
    <source>
        <dbReference type="ARBA" id="ARBA00022679"/>
    </source>
</evidence>
<dbReference type="GO" id="GO:0005634">
    <property type="term" value="C:nucleus"/>
    <property type="evidence" value="ECO:0007669"/>
    <property type="project" value="TreeGrafter"/>
</dbReference>
<dbReference type="EMBL" id="SUNJ01011933">
    <property type="protein sequence ID" value="TPP58511.1"/>
    <property type="molecule type" value="Genomic_DNA"/>
</dbReference>
<evidence type="ECO:0008006" key="6">
    <source>
        <dbReference type="Google" id="ProtNLM"/>
    </source>
</evidence>
<dbReference type="GO" id="GO:0042826">
    <property type="term" value="F:histone deacetylase binding"/>
    <property type="evidence" value="ECO:0007669"/>
    <property type="project" value="TreeGrafter"/>
</dbReference>
<evidence type="ECO:0000313" key="4">
    <source>
        <dbReference type="EMBL" id="TPP58511.1"/>
    </source>
</evidence>
<keyword evidence="2" id="KW-0808">Transferase</keyword>
<accession>A0A504YD48</accession>
<gene>
    <name evidence="4" type="ORF">FGIG_10449</name>
</gene>
<protein>
    <recommendedName>
        <fullName evidence="6">SET and MYND domain-containing protein 4</fullName>
    </recommendedName>
</protein>
<dbReference type="AlphaFoldDB" id="A0A504YD48"/>
<evidence type="ECO:0000256" key="3">
    <source>
        <dbReference type="ARBA" id="ARBA00022691"/>
    </source>
</evidence>
<comment type="caution">
    <text evidence="4">The sequence shown here is derived from an EMBL/GenBank/DDBJ whole genome shotgun (WGS) entry which is preliminary data.</text>
</comment>
<feature type="non-terminal residue" evidence="4">
    <location>
        <position position="1"/>
    </location>
</feature>
<dbReference type="InterPro" id="IPR052097">
    <property type="entry name" value="SET-MYND_domain_protein"/>
</dbReference>
<dbReference type="PANTHER" id="PTHR46165">
    <property type="entry name" value="SET AND MYND DOMAIN-CONTAINING PROTEIN 4"/>
    <property type="match status" value="1"/>
</dbReference>